<accession>A0A8J8T9Z2</accession>
<proteinExistence type="predicted"/>
<dbReference type="EMBL" id="RRYP01000242">
    <property type="protein sequence ID" value="TNV87754.1"/>
    <property type="molecule type" value="Genomic_DNA"/>
</dbReference>
<dbReference type="SUPFAM" id="SSF56112">
    <property type="entry name" value="Protein kinase-like (PK-like)"/>
    <property type="match status" value="1"/>
</dbReference>
<evidence type="ECO:0000313" key="2">
    <source>
        <dbReference type="Proteomes" id="UP000785679"/>
    </source>
</evidence>
<dbReference type="Proteomes" id="UP000785679">
    <property type="component" value="Unassembled WGS sequence"/>
</dbReference>
<dbReference type="InterPro" id="IPR011009">
    <property type="entry name" value="Kinase-like_dom_sf"/>
</dbReference>
<protein>
    <recommendedName>
        <fullName evidence="3">Protein kinase domain-containing protein</fullName>
    </recommendedName>
</protein>
<reference evidence="1" key="1">
    <citation type="submission" date="2019-06" db="EMBL/GenBank/DDBJ databases">
        <authorList>
            <person name="Zheng W."/>
        </authorList>
    </citation>
    <scope>NUCLEOTIDE SEQUENCE</scope>
    <source>
        <strain evidence="1">QDHG01</strain>
    </source>
</reference>
<sequence length="124" mass="13809">MYKGKKSDIWACGVTLYFMIYKQHPFEDNVIPSLFKKIQTEEPSYIRMLIQLTDEDRHNAISKVNFFGKVLLQKIGLSPLLKATNRGGAGGGQKQAPPPSSMSLLSNLIAGINKAKEKQNNNQA</sequence>
<name>A0A8J8T9Z2_HALGN</name>
<dbReference type="AlphaFoldDB" id="A0A8J8T9Z2"/>
<dbReference type="Gene3D" id="1.10.510.10">
    <property type="entry name" value="Transferase(Phosphotransferase) domain 1"/>
    <property type="match status" value="1"/>
</dbReference>
<evidence type="ECO:0008006" key="3">
    <source>
        <dbReference type="Google" id="ProtNLM"/>
    </source>
</evidence>
<keyword evidence="2" id="KW-1185">Reference proteome</keyword>
<organism evidence="1 2">
    <name type="scientific">Halteria grandinella</name>
    <dbReference type="NCBI Taxonomy" id="5974"/>
    <lineage>
        <taxon>Eukaryota</taxon>
        <taxon>Sar</taxon>
        <taxon>Alveolata</taxon>
        <taxon>Ciliophora</taxon>
        <taxon>Intramacronucleata</taxon>
        <taxon>Spirotrichea</taxon>
        <taxon>Stichotrichia</taxon>
        <taxon>Sporadotrichida</taxon>
        <taxon>Halteriidae</taxon>
        <taxon>Halteria</taxon>
    </lineage>
</organism>
<dbReference type="OrthoDB" id="10252171at2759"/>
<comment type="caution">
    <text evidence="1">The sequence shown here is derived from an EMBL/GenBank/DDBJ whole genome shotgun (WGS) entry which is preliminary data.</text>
</comment>
<gene>
    <name evidence="1" type="ORF">FGO68_gene12103</name>
</gene>
<evidence type="ECO:0000313" key="1">
    <source>
        <dbReference type="EMBL" id="TNV87754.1"/>
    </source>
</evidence>